<organism evidence="3 4">
    <name type="scientific">Candidatus Raskinella chloraquaticus</name>
    <dbReference type="NCBI Taxonomy" id="1951219"/>
    <lineage>
        <taxon>Bacteria</taxon>
        <taxon>Pseudomonadati</taxon>
        <taxon>Pseudomonadota</taxon>
        <taxon>Alphaproteobacteria</taxon>
        <taxon>Hyphomicrobiales</taxon>
        <taxon>Phreatobacteraceae</taxon>
        <taxon>Candidatus Raskinella</taxon>
    </lineage>
</organism>
<evidence type="ECO:0008006" key="5">
    <source>
        <dbReference type="Google" id="ProtNLM"/>
    </source>
</evidence>
<dbReference type="SUPFAM" id="SSF56925">
    <property type="entry name" value="OMPA-like"/>
    <property type="match status" value="1"/>
</dbReference>
<feature type="chain" id="PRO_5012236013" description="OmpW family protein" evidence="2">
    <location>
        <begin position="23"/>
        <end position="231"/>
    </location>
</feature>
<sequence>MKADWVVTTALLGALATTQAIAADLAAGPEVPAAVKAEPGPWQVRLRGIYVLPEFSNRTLTVNAAPLAGARIGVTDSIIPELDITYYFTKNIAAELILAVTRHTAYGAGSISALGSLGRSWLLPPTLTLQYHFTDFGAFKPYIGGGINYTWFFNTNSNALSNFSLRDNVGYVAQFGFDYALDDHWGWNVDVKRVFLLTTASGNLGASNGPRVTAPLRLDPWLIGTGLTYRF</sequence>
<evidence type="ECO:0000256" key="1">
    <source>
        <dbReference type="ARBA" id="ARBA00009330"/>
    </source>
</evidence>
<dbReference type="AlphaFoldDB" id="A0A1W9HYE8"/>
<protein>
    <recommendedName>
        <fullName evidence="5">OmpW family protein</fullName>
    </recommendedName>
</protein>
<evidence type="ECO:0000313" key="4">
    <source>
        <dbReference type="Proteomes" id="UP000192872"/>
    </source>
</evidence>
<dbReference type="Gene3D" id="2.40.160.20">
    <property type="match status" value="1"/>
</dbReference>
<dbReference type="InterPro" id="IPR005618">
    <property type="entry name" value="OMPW"/>
</dbReference>
<dbReference type="GO" id="GO:0019867">
    <property type="term" value="C:outer membrane"/>
    <property type="evidence" value="ECO:0007669"/>
    <property type="project" value="InterPro"/>
</dbReference>
<dbReference type="RefSeq" id="WP_376802281.1">
    <property type="nucleotide sequence ID" value="NZ_DBNB01000034.1"/>
</dbReference>
<accession>A0A1W9HYE8</accession>
<dbReference type="GO" id="GO:0055085">
    <property type="term" value="P:transmembrane transport"/>
    <property type="evidence" value="ECO:0007669"/>
    <property type="project" value="TreeGrafter"/>
</dbReference>
<dbReference type="Pfam" id="PF03922">
    <property type="entry name" value="OmpW"/>
    <property type="match status" value="1"/>
</dbReference>
<name>A0A1W9HYE8_9HYPH</name>
<gene>
    <name evidence="3" type="ORF">A4S15_08205</name>
</gene>
<dbReference type="STRING" id="1827387.A4S15_08205"/>
<dbReference type="PANTHER" id="PTHR36920">
    <property type="match status" value="1"/>
</dbReference>
<dbReference type="PANTHER" id="PTHR36920:SF1">
    <property type="entry name" value="OUTER MEMBRANE PROTEIN W"/>
    <property type="match status" value="1"/>
</dbReference>
<evidence type="ECO:0000313" key="3">
    <source>
        <dbReference type="EMBL" id="OQW52347.1"/>
    </source>
</evidence>
<evidence type="ECO:0000256" key="2">
    <source>
        <dbReference type="SAM" id="SignalP"/>
    </source>
</evidence>
<reference evidence="3 4" key="1">
    <citation type="journal article" date="2017" name="Water Res.">
        <title>Comammox in drinking water systems.</title>
        <authorList>
            <person name="Wang Y."/>
            <person name="Ma L."/>
            <person name="Mao Y."/>
            <person name="Jiang X."/>
            <person name="Xia Y."/>
            <person name="Yu K."/>
            <person name="Li B."/>
            <person name="Zhang T."/>
        </authorList>
    </citation>
    <scope>NUCLEOTIDE SEQUENCE [LARGE SCALE GENOMIC DNA]</scope>
    <source>
        <strain evidence="3">SG_bin8</strain>
    </source>
</reference>
<keyword evidence="2" id="KW-0732">Signal</keyword>
<comment type="similarity">
    <text evidence="1">Belongs to the OmpW/AlkL family.</text>
</comment>
<comment type="caution">
    <text evidence="3">The sequence shown here is derived from an EMBL/GenBank/DDBJ whole genome shotgun (WGS) entry which is preliminary data.</text>
</comment>
<dbReference type="Proteomes" id="UP000192872">
    <property type="component" value="Unassembled WGS sequence"/>
</dbReference>
<feature type="signal peptide" evidence="2">
    <location>
        <begin position="1"/>
        <end position="22"/>
    </location>
</feature>
<dbReference type="InterPro" id="IPR011250">
    <property type="entry name" value="OMP/PagP_B-barrel"/>
</dbReference>
<proteinExistence type="inferred from homology"/>
<dbReference type="EMBL" id="LWDL01000013">
    <property type="protein sequence ID" value="OQW52347.1"/>
    <property type="molecule type" value="Genomic_DNA"/>
</dbReference>